<dbReference type="Proteomes" id="UP000075230">
    <property type="component" value="Unassembled WGS sequence"/>
</dbReference>
<accession>A0A146FW51</accession>
<organism evidence="1 2">
    <name type="scientific">Aspergillus kawachii</name>
    <name type="common">White koji mold</name>
    <name type="synonym">Aspergillus awamori var. kawachi</name>
    <dbReference type="NCBI Taxonomy" id="1069201"/>
    <lineage>
        <taxon>Eukaryota</taxon>
        <taxon>Fungi</taxon>
        <taxon>Dikarya</taxon>
        <taxon>Ascomycota</taxon>
        <taxon>Pezizomycotina</taxon>
        <taxon>Eurotiomycetes</taxon>
        <taxon>Eurotiomycetidae</taxon>
        <taxon>Eurotiales</taxon>
        <taxon>Aspergillaceae</taxon>
        <taxon>Aspergillus</taxon>
        <taxon>Aspergillus subgen. Circumdati</taxon>
    </lineage>
</organism>
<gene>
    <name evidence="1" type="ORF">RIB2604_03100280</name>
</gene>
<dbReference type="AlphaFoldDB" id="A0A146FW51"/>
<reference evidence="2" key="2">
    <citation type="submission" date="2016-02" db="EMBL/GenBank/DDBJ databases">
        <title>Genome sequencing of Aspergillus luchuensis NBRC 4314.</title>
        <authorList>
            <person name="Yamada O."/>
        </authorList>
    </citation>
    <scope>NUCLEOTIDE SEQUENCE [LARGE SCALE GENOMIC DNA]</scope>
    <source>
        <strain evidence="2">RIB 2604</strain>
    </source>
</reference>
<sequence>MADQDDGCTVAGRNGLNAQAVRTIYGDSVNFPETPTMVQQSTVGGVPDESTQEVQTNYGFILNILDAMGREVVCRDNSRCG</sequence>
<evidence type="ECO:0000313" key="1">
    <source>
        <dbReference type="EMBL" id="GAT29695.1"/>
    </source>
</evidence>
<protein>
    <submittedName>
        <fullName evidence="1">THO complex component</fullName>
    </submittedName>
</protein>
<dbReference type="EMBL" id="BCWF01000030">
    <property type="protein sequence ID" value="GAT29695.1"/>
    <property type="molecule type" value="Genomic_DNA"/>
</dbReference>
<proteinExistence type="predicted"/>
<name>A0A146FW51_ASPKA</name>
<reference evidence="1 2" key="1">
    <citation type="journal article" date="2016" name="DNA Res.">
        <title>Genome sequence of Aspergillus luchuensis NBRC 4314.</title>
        <authorList>
            <person name="Yamada O."/>
            <person name="Machida M."/>
            <person name="Hosoyama A."/>
            <person name="Goto M."/>
            <person name="Takahashi T."/>
            <person name="Futagami T."/>
            <person name="Yamagata Y."/>
            <person name="Takeuchi M."/>
            <person name="Kobayashi T."/>
            <person name="Koike H."/>
            <person name="Abe K."/>
            <person name="Asai K."/>
            <person name="Arita M."/>
            <person name="Fujita N."/>
            <person name="Fukuda K."/>
            <person name="Higa K."/>
            <person name="Horikawa H."/>
            <person name="Ishikawa T."/>
            <person name="Jinno K."/>
            <person name="Kato Y."/>
            <person name="Kirimura K."/>
            <person name="Mizutani O."/>
            <person name="Nakasone K."/>
            <person name="Sano M."/>
            <person name="Shiraishi Y."/>
            <person name="Tsukahara M."/>
            <person name="Gomi K."/>
        </authorList>
    </citation>
    <scope>NUCLEOTIDE SEQUENCE [LARGE SCALE GENOMIC DNA]</scope>
    <source>
        <strain evidence="1 2">RIB 2604</strain>
    </source>
</reference>
<comment type="caution">
    <text evidence="1">The sequence shown here is derived from an EMBL/GenBank/DDBJ whole genome shotgun (WGS) entry which is preliminary data.</text>
</comment>
<evidence type="ECO:0000313" key="2">
    <source>
        <dbReference type="Proteomes" id="UP000075230"/>
    </source>
</evidence>